<accession>A0ABV5M8K1</accession>
<sequence>MTRRWLVLAVLCLAELVVVLDNTVLNVAVPVLATELRADTAGVQWTINAYALAQAGLLLAAGSAADRYGRRRMLLLGLAIFGAGSLAAGFAGSVAQLVAARAVMGAGGALLITGTLAVAIQVFDATERPRAIAIWAAVNALGFAAGPLVGGLVLAHLRWGAIFLVNVPLVLAGLAAVRAQVPESRSAGGGRPDVVGAALATLGTTAIVYAIIAVEPVAAIAGVLTLVGFLRWERYTGHPMLDPALLRNRRFVGAVTGVLLITFGSAGALFLLTMQLQFVRGYSPLEAGLHVAPFALTVVALSATGAGPRLIRVSGLPLAIAAGMTLLAAGLAVVALAGPGYGALLTGLILMGAGCAVANPAMVEAVVGAIPADDAGAGAGVEGTMTELGTSLGVAVLGTLMHARFTALQPTAGPLPAALTTAPMAAERHAVLDAFAAALALGQGVGAGAVLAGGWLAALLLRRANA</sequence>
<evidence type="ECO:0000313" key="7">
    <source>
        <dbReference type="EMBL" id="MFB9445140.1"/>
    </source>
</evidence>
<evidence type="ECO:0000256" key="2">
    <source>
        <dbReference type="ARBA" id="ARBA00022692"/>
    </source>
</evidence>
<dbReference type="PROSITE" id="PS50850">
    <property type="entry name" value="MFS"/>
    <property type="match status" value="1"/>
</dbReference>
<evidence type="ECO:0000313" key="8">
    <source>
        <dbReference type="Proteomes" id="UP001589608"/>
    </source>
</evidence>
<feature type="transmembrane region" description="Helical" evidence="5">
    <location>
        <begin position="251"/>
        <end position="272"/>
    </location>
</feature>
<dbReference type="InterPro" id="IPR036259">
    <property type="entry name" value="MFS_trans_sf"/>
</dbReference>
<dbReference type="PANTHER" id="PTHR42718:SF42">
    <property type="entry name" value="EXPORT PROTEIN"/>
    <property type="match status" value="1"/>
</dbReference>
<evidence type="ECO:0000256" key="4">
    <source>
        <dbReference type="ARBA" id="ARBA00023136"/>
    </source>
</evidence>
<comment type="subcellular location">
    <subcellularLocation>
        <location evidence="1">Cell membrane</location>
        <topology evidence="1">Multi-pass membrane protein</topology>
    </subcellularLocation>
</comment>
<protein>
    <submittedName>
        <fullName evidence="7">MFS transporter</fullName>
    </submittedName>
</protein>
<evidence type="ECO:0000256" key="5">
    <source>
        <dbReference type="SAM" id="Phobius"/>
    </source>
</evidence>
<dbReference type="SUPFAM" id="SSF103473">
    <property type="entry name" value="MFS general substrate transporter"/>
    <property type="match status" value="1"/>
</dbReference>
<dbReference type="PRINTS" id="PR01036">
    <property type="entry name" value="TCRTETB"/>
</dbReference>
<feature type="transmembrane region" description="Helical" evidence="5">
    <location>
        <begin position="343"/>
        <end position="363"/>
    </location>
</feature>
<dbReference type="CDD" id="cd17321">
    <property type="entry name" value="MFS_MMR_MDR_like"/>
    <property type="match status" value="1"/>
</dbReference>
<dbReference type="Pfam" id="PF07690">
    <property type="entry name" value="MFS_1"/>
    <property type="match status" value="1"/>
</dbReference>
<dbReference type="RefSeq" id="WP_223095024.1">
    <property type="nucleotide sequence ID" value="NZ_CP061913.1"/>
</dbReference>
<evidence type="ECO:0000256" key="3">
    <source>
        <dbReference type="ARBA" id="ARBA00022989"/>
    </source>
</evidence>
<dbReference type="PANTHER" id="PTHR42718">
    <property type="entry name" value="MAJOR FACILITATOR SUPERFAMILY MULTIDRUG TRANSPORTER MFSC"/>
    <property type="match status" value="1"/>
</dbReference>
<feature type="transmembrane region" description="Helical" evidence="5">
    <location>
        <begin position="198"/>
        <end position="231"/>
    </location>
</feature>
<feature type="transmembrane region" description="Helical" evidence="5">
    <location>
        <begin position="315"/>
        <end position="336"/>
    </location>
</feature>
<feature type="transmembrane region" description="Helical" evidence="5">
    <location>
        <begin position="434"/>
        <end position="461"/>
    </location>
</feature>
<feature type="domain" description="Major facilitator superfamily (MFS) profile" evidence="6">
    <location>
        <begin position="7"/>
        <end position="465"/>
    </location>
</feature>
<proteinExistence type="predicted"/>
<dbReference type="Gene3D" id="1.20.1250.20">
    <property type="entry name" value="MFS general substrate transporter like domains"/>
    <property type="match status" value="1"/>
</dbReference>
<name>A0ABV5M8K1_9ACTN</name>
<dbReference type="InterPro" id="IPR020846">
    <property type="entry name" value="MFS_dom"/>
</dbReference>
<dbReference type="EMBL" id="JBHMCA010000035">
    <property type="protein sequence ID" value="MFB9445140.1"/>
    <property type="molecule type" value="Genomic_DNA"/>
</dbReference>
<organism evidence="7 8">
    <name type="scientific">Dactylosporangium vinaceum</name>
    <dbReference type="NCBI Taxonomy" id="53362"/>
    <lineage>
        <taxon>Bacteria</taxon>
        <taxon>Bacillati</taxon>
        <taxon>Actinomycetota</taxon>
        <taxon>Actinomycetes</taxon>
        <taxon>Micromonosporales</taxon>
        <taxon>Micromonosporaceae</taxon>
        <taxon>Dactylosporangium</taxon>
    </lineage>
</organism>
<keyword evidence="3 5" id="KW-1133">Transmembrane helix</keyword>
<keyword evidence="4 5" id="KW-0472">Membrane</keyword>
<keyword evidence="8" id="KW-1185">Reference proteome</keyword>
<evidence type="ECO:0000259" key="6">
    <source>
        <dbReference type="PROSITE" id="PS50850"/>
    </source>
</evidence>
<feature type="transmembrane region" description="Helical" evidence="5">
    <location>
        <begin position="98"/>
        <end position="120"/>
    </location>
</feature>
<reference evidence="7 8" key="1">
    <citation type="submission" date="2024-09" db="EMBL/GenBank/DDBJ databases">
        <authorList>
            <person name="Sun Q."/>
            <person name="Mori K."/>
        </authorList>
    </citation>
    <scope>NUCLEOTIDE SEQUENCE [LARGE SCALE GENOMIC DNA]</scope>
    <source>
        <strain evidence="7 8">JCM 3307</strain>
    </source>
</reference>
<dbReference type="Gene3D" id="1.20.1720.10">
    <property type="entry name" value="Multidrug resistance protein D"/>
    <property type="match status" value="1"/>
</dbReference>
<keyword evidence="2 5" id="KW-0812">Transmembrane</keyword>
<dbReference type="Proteomes" id="UP001589608">
    <property type="component" value="Unassembled WGS sequence"/>
</dbReference>
<evidence type="ECO:0000256" key="1">
    <source>
        <dbReference type="ARBA" id="ARBA00004651"/>
    </source>
</evidence>
<comment type="caution">
    <text evidence="7">The sequence shown here is derived from an EMBL/GenBank/DDBJ whole genome shotgun (WGS) entry which is preliminary data.</text>
</comment>
<dbReference type="InterPro" id="IPR011701">
    <property type="entry name" value="MFS"/>
</dbReference>
<feature type="transmembrane region" description="Helical" evidence="5">
    <location>
        <begin position="284"/>
        <end position="303"/>
    </location>
</feature>
<feature type="transmembrane region" description="Helical" evidence="5">
    <location>
        <begin position="132"/>
        <end position="153"/>
    </location>
</feature>
<gene>
    <name evidence="7" type="ORF">ACFFTR_18860</name>
</gene>
<feature type="transmembrane region" description="Helical" evidence="5">
    <location>
        <begin position="43"/>
        <end position="61"/>
    </location>
</feature>
<feature type="transmembrane region" description="Helical" evidence="5">
    <location>
        <begin position="73"/>
        <end position="92"/>
    </location>
</feature>